<keyword evidence="3" id="KW-1185">Reference proteome</keyword>
<name>A0A7Y3SC78_9HYPH</name>
<keyword evidence="1" id="KW-0732">Signal</keyword>
<dbReference type="Proteomes" id="UP000519972">
    <property type="component" value="Unassembled WGS sequence"/>
</dbReference>
<evidence type="ECO:0000313" key="3">
    <source>
        <dbReference type="Proteomes" id="UP000519972"/>
    </source>
</evidence>
<comment type="caution">
    <text evidence="2">The sequence shown here is derived from an EMBL/GenBank/DDBJ whole genome shotgun (WGS) entry which is preliminary data.</text>
</comment>
<feature type="signal peptide" evidence="1">
    <location>
        <begin position="1"/>
        <end position="18"/>
    </location>
</feature>
<dbReference type="EMBL" id="JABFCN010000062">
    <property type="protein sequence ID" value="NNU41044.1"/>
    <property type="molecule type" value="Genomic_DNA"/>
</dbReference>
<reference evidence="2 3" key="1">
    <citation type="submission" date="2020-02" db="EMBL/GenBank/DDBJ databases">
        <authorList>
            <person name="Sun Q."/>
        </authorList>
    </citation>
    <scope>NUCLEOTIDE SEQUENCE [LARGE SCALE GENOMIC DNA]</scope>
    <source>
        <strain evidence="2 3">CCBAU 03386</strain>
    </source>
</reference>
<accession>A0A7Y3SC78</accession>
<sequence length="416" mass="44261">MNLKAASVIAVTIGSAIAAFGAVDGVIAAPEQIGCYGDNWGPTLAMLEPTPAGPMKLKTLRCTPIPEGWPRMVPPALSPDGELVYAFGSWKGLWLGDVTRGGRAHTVNEKLPGDLFTLTAPFTWLDDSSSVIGVKRETTVAGSVTYSSLRPYLFRVDGSQAKLPELTHPGGALDELYWIDGSGLALAGFGMYERDDEKEEEHKQTLAFVDANTGAILQAVEKANVPGLADQRSLEAVKSKIDPSGRAHVLVKWGPSKWLLWVQGQSPKIVPLPQTAQWSPFVLSSDASSVLMMGNLSATGWVCELSDRCPQPIPQSGMIAEFRDLPTGLVKWTISGTASYFSRSLHPAVSPDGRWGLISLPDEQGAALALISMTSGKVIQKVRQPGWGPIGLSFSADSKSAFVTGGTIVATYAVAE</sequence>
<dbReference type="Gene3D" id="2.130.10.10">
    <property type="entry name" value="YVTN repeat-like/Quinoprotein amine dehydrogenase"/>
    <property type="match status" value="1"/>
</dbReference>
<dbReference type="AlphaFoldDB" id="A0A7Y3SC78"/>
<dbReference type="SUPFAM" id="SSF50969">
    <property type="entry name" value="YVTN repeat-like/Quinoprotein amine dehydrogenase"/>
    <property type="match status" value="1"/>
</dbReference>
<dbReference type="InterPro" id="IPR011044">
    <property type="entry name" value="Quino_amine_DH_bsu"/>
</dbReference>
<evidence type="ECO:0000313" key="2">
    <source>
        <dbReference type="EMBL" id="NNU41044.1"/>
    </source>
</evidence>
<gene>
    <name evidence="2" type="ORF">G9X64_32120</name>
</gene>
<protein>
    <recommendedName>
        <fullName evidence="4">WD40/YVTN repeat-like domain-containing protein</fullName>
    </recommendedName>
</protein>
<evidence type="ECO:0000256" key="1">
    <source>
        <dbReference type="SAM" id="SignalP"/>
    </source>
</evidence>
<organism evidence="2 3">
    <name type="scientific">Rhizobium sophorae</name>
    <dbReference type="NCBI Taxonomy" id="1535242"/>
    <lineage>
        <taxon>Bacteria</taxon>
        <taxon>Pseudomonadati</taxon>
        <taxon>Pseudomonadota</taxon>
        <taxon>Alphaproteobacteria</taxon>
        <taxon>Hyphomicrobiales</taxon>
        <taxon>Rhizobiaceae</taxon>
        <taxon>Rhizobium/Agrobacterium group</taxon>
        <taxon>Rhizobium</taxon>
    </lineage>
</organism>
<dbReference type="RefSeq" id="WP_171378160.1">
    <property type="nucleotide sequence ID" value="NZ_JABFCN010000062.1"/>
</dbReference>
<proteinExistence type="predicted"/>
<evidence type="ECO:0008006" key="4">
    <source>
        <dbReference type="Google" id="ProtNLM"/>
    </source>
</evidence>
<feature type="chain" id="PRO_5031234041" description="WD40/YVTN repeat-like domain-containing protein" evidence="1">
    <location>
        <begin position="19"/>
        <end position="416"/>
    </location>
</feature>
<dbReference type="InterPro" id="IPR015943">
    <property type="entry name" value="WD40/YVTN_repeat-like_dom_sf"/>
</dbReference>